<dbReference type="OrthoDB" id="9827870at2"/>
<dbReference type="Proteomes" id="UP000295781">
    <property type="component" value="Chromosome"/>
</dbReference>
<gene>
    <name evidence="1" type="ORF">SOCEGT47_038040</name>
</gene>
<evidence type="ECO:0000313" key="1">
    <source>
        <dbReference type="EMBL" id="AUX23281.1"/>
    </source>
</evidence>
<accession>A0A4P2Q2F0</accession>
<protein>
    <recommendedName>
        <fullName evidence="3">Chorismate lyase</fullName>
    </recommendedName>
</protein>
<dbReference type="Gene3D" id="3.40.1410.10">
    <property type="entry name" value="Chorismate lyase-like"/>
    <property type="match status" value="1"/>
</dbReference>
<sequence>MSLRSLWPDASDAPGSNVTTLLERLAGEPVRAQVLRQELTPVERSDGAADRGLWAPDEEVLRRSVLLRGATSGRAYLHATASIAVRRLPVAVRMGLLRSDIPLGRLLHDAQVRIVRTELFEADQHLGELCPWFDGLPPATRAVRRSYVMRLDDGAAVAHLVETFPVSVTQAELVATQL</sequence>
<evidence type="ECO:0008006" key="3">
    <source>
        <dbReference type="Google" id="ProtNLM"/>
    </source>
</evidence>
<reference evidence="1 2" key="1">
    <citation type="submission" date="2015-09" db="EMBL/GenBank/DDBJ databases">
        <title>Sorangium comparison.</title>
        <authorList>
            <person name="Zaburannyi N."/>
            <person name="Bunk B."/>
            <person name="Overmann J."/>
            <person name="Mueller R."/>
        </authorList>
    </citation>
    <scope>NUCLEOTIDE SEQUENCE [LARGE SCALE GENOMIC DNA]</scope>
    <source>
        <strain evidence="1 2">So ceGT47</strain>
    </source>
</reference>
<evidence type="ECO:0000313" key="2">
    <source>
        <dbReference type="Proteomes" id="UP000295781"/>
    </source>
</evidence>
<dbReference type="SUPFAM" id="SSF64288">
    <property type="entry name" value="Chorismate lyase-like"/>
    <property type="match status" value="1"/>
</dbReference>
<dbReference type="RefSeq" id="WP_129348331.1">
    <property type="nucleotide sequence ID" value="NZ_CP012670.1"/>
</dbReference>
<dbReference type="EMBL" id="CP012670">
    <property type="protein sequence ID" value="AUX23281.1"/>
    <property type="molecule type" value="Genomic_DNA"/>
</dbReference>
<name>A0A4P2Q2F0_SORCE</name>
<dbReference type="InterPro" id="IPR028978">
    <property type="entry name" value="Chorismate_lyase_/UTRA_dom_sf"/>
</dbReference>
<proteinExistence type="predicted"/>
<organism evidence="1 2">
    <name type="scientific">Sorangium cellulosum</name>
    <name type="common">Polyangium cellulosum</name>
    <dbReference type="NCBI Taxonomy" id="56"/>
    <lineage>
        <taxon>Bacteria</taxon>
        <taxon>Pseudomonadati</taxon>
        <taxon>Myxococcota</taxon>
        <taxon>Polyangia</taxon>
        <taxon>Polyangiales</taxon>
        <taxon>Polyangiaceae</taxon>
        <taxon>Sorangium</taxon>
    </lineage>
</organism>
<dbReference type="AlphaFoldDB" id="A0A4P2Q2F0"/>